<sequence length="181" mass="19836">MSLSLCPLVLGGEDGSDGVVVVGSSICGVGRKVYIMQITTALQQWKKKITVVAMNRRVRSVCKSSPKREEGYYRYLKPGALAQLRDSRISAKSQRTDLQIQIRVASSISSSTGINNIQNQISSIEGFPCFSGRIYSPRCPQRKKLVASRSFFFITSSPSSPVSDSPDSLMDIINTDLLVSH</sequence>
<dbReference type="PANTHER" id="PTHR35495:SF1">
    <property type="entry name" value="OS06G0679600 PROTEIN"/>
    <property type="match status" value="1"/>
</dbReference>
<accession>A0A200Q896</accession>
<evidence type="ECO:0000313" key="2">
    <source>
        <dbReference type="Proteomes" id="UP000195402"/>
    </source>
</evidence>
<evidence type="ECO:0000313" key="1">
    <source>
        <dbReference type="EMBL" id="OVA06607.1"/>
    </source>
</evidence>
<dbReference type="OMA" id="FMDAFAP"/>
<protein>
    <submittedName>
        <fullName evidence="1">Uncharacterized protein</fullName>
    </submittedName>
</protein>
<dbReference type="InParanoid" id="A0A200Q896"/>
<reference evidence="1 2" key="1">
    <citation type="journal article" date="2017" name="Mol. Plant">
        <title>The Genome of Medicinal Plant Macleaya cordata Provides New Insights into Benzylisoquinoline Alkaloids Metabolism.</title>
        <authorList>
            <person name="Liu X."/>
            <person name="Liu Y."/>
            <person name="Huang P."/>
            <person name="Ma Y."/>
            <person name="Qing Z."/>
            <person name="Tang Q."/>
            <person name="Cao H."/>
            <person name="Cheng P."/>
            <person name="Zheng Y."/>
            <person name="Yuan Z."/>
            <person name="Zhou Y."/>
            <person name="Liu J."/>
            <person name="Tang Z."/>
            <person name="Zhuo Y."/>
            <person name="Zhang Y."/>
            <person name="Yu L."/>
            <person name="Huang J."/>
            <person name="Yang P."/>
            <person name="Peng Q."/>
            <person name="Zhang J."/>
            <person name="Jiang W."/>
            <person name="Zhang Z."/>
            <person name="Lin K."/>
            <person name="Ro D.K."/>
            <person name="Chen X."/>
            <person name="Xiong X."/>
            <person name="Shang Y."/>
            <person name="Huang S."/>
            <person name="Zeng J."/>
        </authorList>
    </citation>
    <scope>NUCLEOTIDE SEQUENCE [LARGE SCALE GENOMIC DNA]</scope>
    <source>
        <strain evidence="2">cv. BLH2017</strain>
        <tissue evidence="1">Root</tissue>
    </source>
</reference>
<name>A0A200Q896_MACCD</name>
<dbReference type="Proteomes" id="UP000195402">
    <property type="component" value="Unassembled WGS sequence"/>
</dbReference>
<organism evidence="1 2">
    <name type="scientific">Macleaya cordata</name>
    <name type="common">Five-seeded plume-poppy</name>
    <name type="synonym">Bocconia cordata</name>
    <dbReference type="NCBI Taxonomy" id="56857"/>
    <lineage>
        <taxon>Eukaryota</taxon>
        <taxon>Viridiplantae</taxon>
        <taxon>Streptophyta</taxon>
        <taxon>Embryophyta</taxon>
        <taxon>Tracheophyta</taxon>
        <taxon>Spermatophyta</taxon>
        <taxon>Magnoliopsida</taxon>
        <taxon>Ranunculales</taxon>
        <taxon>Papaveraceae</taxon>
        <taxon>Papaveroideae</taxon>
        <taxon>Macleaya</taxon>
    </lineage>
</organism>
<dbReference type="AlphaFoldDB" id="A0A200Q896"/>
<proteinExistence type="predicted"/>
<gene>
    <name evidence="1" type="ORF">BVC80_1737g13</name>
</gene>
<dbReference type="OrthoDB" id="1924680at2759"/>
<dbReference type="STRING" id="56857.A0A200Q896"/>
<comment type="caution">
    <text evidence="1">The sequence shown here is derived from an EMBL/GenBank/DDBJ whole genome shotgun (WGS) entry which is preliminary data.</text>
</comment>
<dbReference type="PANTHER" id="PTHR35495">
    <property type="entry name" value="OS06G0679600 PROTEIN"/>
    <property type="match status" value="1"/>
</dbReference>
<dbReference type="EMBL" id="MVGT01002770">
    <property type="protein sequence ID" value="OVA06607.1"/>
    <property type="molecule type" value="Genomic_DNA"/>
</dbReference>
<keyword evidence="2" id="KW-1185">Reference proteome</keyword>
<dbReference type="FunCoup" id="A0A200Q896">
    <property type="interactions" value="698"/>
</dbReference>